<evidence type="ECO:0000256" key="1">
    <source>
        <dbReference type="SAM" id="MobiDB-lite"/>
    </source>
</evidence>
<reference evidence="4" key="1">
    <citation type="journal article" date="2011" name="Proc. Natl. Acad. Sci. U.S.A.">
        <title>Obligate biotrophy features unraveled by the genomic analysis of rust fungi.</title>
        <authorList>
            <person name="Duplessis S."/>
            <person name="Cuomo C.A."/>
            <person name="Lin Y.-C."/>
            <person name="Aerts A."/>
            <person name="Tisserant E."/>
            <person name="Veneault-Fourrey C."/>
            <person name="Joly D.L."/>
            <person name="Hacquard S."/>
            <person name="Amselem J."/>
            <person name="Cantarel B.L."/>
            <person name="Chiu R."/>
            <person name="Coutinho P.M."/>
            <person name="Feau N."/>
            <person name="Field M."/>
            <person name="Frey P."/>
            <person name="Gelhaye E."/>
            <person name="Goldberg J."/>
            <person name="Grabherr M.G."/>
            <person name="Kodira C.D."/>
            <person name="Kohler A."/>
            <person name="Kuees U."/>
            <person name="Lindquist E.A."/>
            <person name="Lucas S.M."/>
            <person name="Mago R."/>
            <person name="Mauceli E."/>
            <person name="Morin E."/>
            <person name="Murat C."/>
            <person name="Pangilinan J.L."/>
            <person name="Park R."/>
            <person name="Pearson M."/>
            <person name="Quesneville H."/>
            <person name="Rouhier N."/>
            <person name="Sakthikumar S."/>
            <person name="Salamov A.A."/>
            <person name="Schmutz J."/>
            <person name="Selles B."/>
            <person name="Shapiro H."/>
            <person name="Tanguay P."/>
            <person name="Tuskan G.A."/>
            <person name="Henrissat B."/>
            <person name="Van de Peer Y."/>
            <person name="Rouze P."/>
            <person name="Ellis J.G."/>
            <person name="Dodds P.N."/>
            <person name="Schein J.E."/>
            <person name="Zhong S."/>
            <person name="Hamelin R.C."/>
            <person name="Grigoriev I.V."/>
            <person name="Szabo L.J."/>
            <person name="Martin F."/>
        </authorList>
    </citation>
    <scope>NUCLEOTIDE SEQUENCE [LARGE SCALE GENOMIC DNA]</scope>
    <source>
        <strain evidence="4">98AG31 / pathotype 3-4-7</strain>
    </source>
</reference>
<dbReference type="GO" id="GO:0004523">
    <property type="term" value="F:RNA-DNA hybrid ribonuclease activity"/>
    <property type="evidence" value="ECO:0007669"/>
    <property type="project" value="InterPro"/>
</dbReference>
<dbReference type="AlphaFoldDB" id="F4RAD1"/>
<dbReference type="Gene3D" id="3.30.420.10">
    <property type="entry name" value="Ribonuclease H-like superfamily/Ribonuclease H"/>
    <property type="match status" value="1"/>
</dbReference>
<feature type="region of interest" description="Disordered" evidence="1">
    <location>
        <begin position="425"/>
        <end position="452"/>
    </location>
</feature>
<feature type="compositionally biased region" description="Polar residues" evidence="1">
    <location>
        <begin position="393"/>
        <end position="404"/>
    </location>
</feature>
<keyword evidence="4" id="KW-1185">Reference proteome</keyword>
<gene>
    <name evidence="3" type="ORF">MELLADRAFT_93432</name>
</gene>
<accession>F4RAD1</accession>
<dbReference type="STRING" id="747676.F4RAD1"/>
<evidence type="ECO:0000259" key="2">
    <source>
        <dbReference type="Pfam" id="PF13456"/>
    </source>
</evidence>
<dbReference type="VEuPathDB" id="FungiDB:MELLADRAFT_93432"/>
<dbReference type="Proteomes" id="UP000001072">
    <property type="component" value="Unassembled WGS sequence"/>
</dbReference>
<dbReference type="OrthoDB" id="3249498at2759"/>
<dbReference type="KEGG" id="mlr:MELLADRAFT_93432"/>
<sequence>MQNDSALSVNKIYKANSATSKFEKLDALLFQYDKAGRSNSISMRRLRDQFATIIPPTNDTLENFTFNFSVFARAAIELDSRANRPLWKMVGENHKWPSTAKELMDAEPAVLLTGCIFKHPNSDEFRYSVLDRQWTTRGAMSALLVVPVQVAGKGYRGAPDAVDPPALDPQGAGSRRTAHIGEEVDLLALRVVPATHQRVQDAQTGTQEKTGTPPPVLRLEAPAVRLAFRLKEIDMRAQLDNRLSRCPGRPDKGKSRYVSPSPDPPASSSNLDTAFQKFIRSINKPEKKLAFQTDDNSLRDSRFPPVAKAIRKIKNEYKENIKRINDSKDLEFDEKVKGVPIDNMVHWVDLITLLRQAYQAAFPPARENVEKYLDHLLKQAGKTSRGIHWKDPGSTSGTGPTKSYTALKANTSSVRSAGLEKTQISQNRLQATPNKRKNRLLPPFQSPKSNPHLRPLVRESILDTKSKMLDFGILATSLVTTGMLIYAKSWTMTATEDITYATKWDVTSIIEESRPTHRANGRKFLRGLELEEEASHYSASVEFSITADPLPAAPPLSSDPLAAFAIKKNPHLFKIICPIKTSRLRLMTKSHPNQPFIHYWDLENADTIFFCDACPTGIGIWNPRTYKTWNLTLPPPSRDIYWAELLAVVLAIDLSQRHDTKKVLIFTDNKSVCYLFSSHSPTDSVRVLFRHAVTIMLQHSVDVTFRHVAGERNAIADALSRKKLIPTSEAPPSRSHITLPAIPTNLDGGICQQK</sequence>
<dbReference type="InterPro" id="IPR044730">
    <property type="entry name" value="RNase_H-like_dom_plant"/>
</dbReference>
<evidence type="ECO:0000313" key="4">
    <source>
        <dbReference type="Proteomes" id="UP000001072"/>
    </source>
</evidence>
<feature type="domain" description="RNase H type-1" evidence="2">
    <location>
        <begin position="637"/>
        <end position="722"/>
    </location>
</feature>
<feature type="compositionally biased region" description="Polar residues" evidence="1">
    <location>
        <begin position="200"/>
        <end position="210"/>
    </location>
</feature>
<evidence type="ECO:0000313" key="3">
    <source>
        <dbReference type="EMBL" id="EGG10461.1"/>
    </source>
</evidence>
<feature type="compositionally biased region" description="Basic and acidic residues" evidence="1">
    <location>
        <begin position="241"/>
        <end position="254"/>
    </location>
</feature>
<dbReference type="InParanoid" id="F4RAD1"/>
<name>F4RAD1_MELLP</name>
<dbReference type="GO" id="GO:0003676">
    <property type="term" value="F:nucleic acid binding"/>
    <property type="evidence" value="ECO:0007669"/>
    <property type="project" value="InterPro"/>
</dbReference>
<dbReference type="CDD" id="cd06222">
    <property type="entry name" value="RNase_H_like"/>
    <property type="match status" value="1"/>
</dbReference>
<dbReference type="EMBL" id="GL883094">
    <property type="protein sequence ID" value="EGG10461.1"/>
    <property type="molecule type" value="Genomic_DNA"/>
</dbReference>
<feature type="region of interest" description="Disordered" evidence="1">
    <location>
        <begin position="197"/>
        <end position="216"/>
    </location>
</feature>
<dbReference type="InterPro" id="IPR012337">
    <property type="entry name" value="RNaseH-like_sf"/>
</dbReference>
<dbReference type="InterPro" id="IPR036397">
    <property type="entry name" value="RNaseH_sf"/>
</dbReference>
<dbReference type="SUPFAM" id="SSF53098">
    <property type="entry name" value="Ribonuclease H-like"/>
    <property type="match status" value="1"/>
</dbReference>
<dbReference type="GeneID" id="18936569"/>
<feature type="region of interest" description="Disordered" evidence="1">
    <location>
        <begin position="384"/>
        <end position="404"/>
    </location>
</feature>
<organism evidence="4">
    <name type="scientific">Melampsora larici-populina (strain 98AG31 / pathotype 3-4-7)</name>
    <name type="common">Poplar leaf rust fungus</name>
    <dbReference type="NCBI Taxonomy" id="747676"/>
    <lineage>
        <taxon>Eukaryota</taxon>
        <taxon>Fungi</taxon>
        <taxon>Dikarya</taxon>
        <taxon>Basidiomycota</taxon>
        <taxon>Pucciniomycotina</taxon>
        <taxon>Pucciniomycetes</taxon>
        <taxon>Pucciniales</taxon>
        <taxon>Melampsoraceae</taxon>
        <taxon>Melampsora</taxon>
    </lineage>
</organism>
<protein>
    <recommendedName>
        <fullName evidence="2">RNase H type-1 domain-containing protein</fullName>
    </recommendedName>
</protein>
<dbReference type="RefSeq" id="XP_007405931.1">
    <property type="nucleotide sequence ID" value="XM_007405869.1"/>
</dbReference>
<dbReference type="HOGENOM" id="CLU_369218_0_0_1"/>
<dbReference type="InterPro" id="IPR002156">
    <property type="entry name" value="RNaseH_domain"/>
</dbReference>
<feature type="region of interest" description="Disordered" evidence="1">
    <location>
        <begin position="241"/>
        <end position="271"/>
    </location>
</feature>
<dbReference type="Pfam" id="PF13456">
    <property type="entry name" value="RVT_3"/>
    <property type="match status" value="1"/>
</dbReference>
<proteinExistence type="predicted"/>